<comment type="caution">
    <text evidence="2">The sequence shown here is derived from an EMBL/GenBank/DDBJ whole genome shotgun (WGS) entry which is preliminary data.</text>
</comment>
<evidence type="ECO:0000256" key="1">
    <source>
        <dbReference type="SAM" id="Phobius"/>
    </source>
</evidence>
<protein>
    <submittedName>
        <fullName evidence="2">Uncharacterized protein</fullName>
    </submittedName>
</protein>
<evidence type="ECO:0000313" key="3">
    <source>
        <dbReference type="Proteomes" id="UP000051500"/>
    </source>
</evidence>
<dbReference type="PATRIC" id="fig|1122146.4.peg.351"/>
<feature type="transmembrane region" description="Helical" evidence="1">
    <location>
        <begin position="57"/>
        <end position="80"/>
    </location>
</feature>
<dbReference type="Proteomes" id="UP000051500">
    <property type="component" value="Unassembled WGS sequence"/>
</dbReference>
<keyword evidence="1" id="KW-0812">Transmembrane</keyword>
<proteinExistence type="predicted"/>
<reference evidence="2 3" key="1">
    <citation type="journal article" date="2015" name="Genome Announc.">
        <title>Expanding the biotechnology potential of lactobacilli through comparative genomics of 213 strains and associated genera.</title>
        <authorList>
            <person name="Sun Z."/>
            <person name="Harris H.M."/>
            <person name="McCann A."/>
            <person name="Guo C."/>
            <person name="Argimon S."/>
            <person name="Zhang W."/>
            <person name="Yang X."/>
            <person name="Jeffery I.B."/>
            <person name="Cooney J.C."/>
            <person name="Kagawa T.F."/>
            <person name="Liu W."/>
            <person name="Song Y."/>
            <person name="Salvetti E."/>
            <person name="Wrobel A."/>
            <person name="Rasinkangas P."/>
            <person name="Parkhill J."/>
            <person name="Rea M.C."/>
            <person name="O'Sullivan O."/>
            <person name="Ritari J."/>
            <person name="Douillard F.P."/>
            <person name="Paul Ross R."/>
            <person name="Yang R."/>
            <person name="Briner A.E."/>
            <person name="Felis G.E."/>
            <person name="de Vos W.M."/>
            <person name="Barrangou R."/>
            <person name="Klaenhammer T.R."/>
            <person name="Caufield P.W."/>
            <person name="Cui Y."/>
            <person name="Zhang H."/>
            <person name="O'Toole P.W."/>
        </authorList>
    </citation>
    <scope>NUCLEOTIDE SEQUENCE [LARGE SCALE GENOMIC DNA]</scope>
    <source>
        <strain evidence="2 3">DSM 22408</strain>
    </source>
</reference>
<dbReference type="STRING" id="1122146.IV53_GL000339"/>
<gene>
    <name evidence="2" type="ORF">IV53_GL000339</name>
</gene>
<organism evidence="2 3">
    <name type="scientific">Ligilactobacillus ceti DSM 22408</name>
    <dbReference type="NCBI Taxonomy" id="1122146"/>
    <lineage>
        <taxon>Bacteria</taxon>
        <taxon>Bacillati</taxon>
        <taxon>Bacillota</taxon>
        <taxon>Bacilli</taxon>
        <taxon>Lactobacillales</taxon>
        <taxon>Lactobacillaceae</taxon>
        <taxon>Ligilactobacillus</taxon>
    </lineage>
</organism>
<keyword evidence="1" id="KW-0472">Membrane</keyword>
<accession>A0A0R2KPM7</accession>
<dbReference type="EMBL" id="JQBZ01000025">
    <property type="protein sequence ID" value="KRN88375.1"/>
    <property type="molecule type" value="Genomic_DNA"/>
</dbReference>
<feature type="transmembrane region" description="Helical" evidence="1">
    <location>
        <begin position="34"/>
        <end position="51"/>
    </location>
</feature>
<dbReference type="AlphaFoldDB" id="A0A0R2KPM7"/>
<sequence length="84" mass="9902">MKIKIAIKNDEMMKKYYTFMNDERRVLIKTKSGIPLNIVNAYVIVLASHLFQGINIYISVTCLIIAVLMIFQMIILKFYYMKTM</sequence>
<keyword evidence="3" id="KW-1185">Reference proteome</keyword>
<evidence type="ECO:0000313" key="2">
    <source>
        <dbReference type="EMBL" id="KRN88375.1"/>
    </source>
</evidence>
<keyword evidence="1" id="KW-1133">Transmembrane helix</keyword>
<name>A0A0R2KPM7_9LACO</name>